<protein>
    <submittedName>
        <fullName evidence="1">Uncharacterized protein</fullName>
    </submittedName>
</protein>
<comment type="caution">
    <text evidence="1">The sequence shown here is derived from an EMBL/GenBank/DDBJ whole genome shotgun (WGS) entry which is preliminary data.</text>
</comment>
<dbReference type="HOGENOM" id="CLU_3231103_0_0_7"/>
<evidence type="ECO:0000313" key="2">
    <source>
        <dbReference type="Proteomes" id="UP000019141"/>
    </source>
</evidence>
<gene>
    <name evidence="1" type="ORF">ETSY1_20910</name>
</gene>
<dbReference type="Proteomes" id="UP000019141">
    <property type="component" value="Unassembled WGS sequence"/>
</dbReference>
<evidence type="ECO:0000313" key="1">
    <source>
        <dbReference type="EMBL" id="ETW97910.1"/>
    </source>
</evidence>
<accession>W4LJN4</accession>
<dbReference type="EMBL" id="AZHW01000606">
    <property type="protein sequence ID" value="ETW97910.1"/>
    <property type="molecule type" value="Genomic_DNA"/>
</dbReference>
<organism evidence="1 2">
    <name type="scientific">Entotheonella factor</name>
    <dbReference type="NCBI Taxonomy" id="1429438"/>
    <lineage>
        <taxon>Bacteria</taxon>
        <taxon>Pseudomonadati</taxon>
        <taxon>Nitrospinota/Tectimicrobiota group</taxon>
        <taxon>Candidatus Tectimicrobiota</taxon>
        <taxon>Candidatus Entotheonellia</taxon>
        <taxon>Candidatus Entotheonellales</taxon>
        <taxon>Candidatus Entotheonellaceae</taxon>
        <taxon>Candidatus Entotheonella</taxon>
    </lineage>
</organism>
<proteinExistence type="predicted"/>
<reference evidence="1 2" key="1">
    <citation type="journal article" date="2014" name="Nature">
        <title>An environmental bacterial taxon with a large and distinct metabolic repertoire.</title>
        <authorList>
            <person name="Wilson M.C."/>
            <person name="Mori T."/>
            <person name="Ruckert C."/>
            <person name="Uria A.R."/>
            <person name="Helf M.J."/>
            <person name="Takada K."/>
            <person name="Gernert C."/>
            <person name="Steffens U.A."/>
            <person name="Heycke N."/>
            <person name="Schmitt S."/>
            <person name="Rinke C."/>
            <person name="Helfrich E.J."/>
            <person name="Brachmann A.O."/>
            <person name="Gurgui C."/>
            <person name="Wakimoto T."/>
            <person name="Kracht M."/>
            <person name="Crusemann M."/>
            <person name="Hentschel U."/>
            <person name="Abe I."/>
            <person name="Matsunaga S."/>
            <person name="Kalinowski J."/>
            <person name="Takeyama H."/>
            <person name="Piel J."/>
        </authorList>
    </citation>
    <scope>NUCLEOTIDE SEQUENCE [LARGE SCALE GENOMIC DNA]</scope>
    <source>
        <strain evidence="2">TSY1</strain>
    </source>
</reference>
<keyword evidence="2" id="KW-1185">Reference proteome</keyword>
<sequence length="43" mass="4456">MVAMLSGIAIKETVLEMVASGFAAAGLSYGFGSLMRSLFELGE</sequence>
<dbReference type="AlphaFoldDB" id="W4LJN4"/>
<name>W4LJN4_ENTF1</name>